<gene>
    <name evidence="9" type="ORF">KUCA_T00001419001</name>
</gene>
<dbReference type="Proteomes" id="UP000019384">
    <property type="component" value="Unassembled WGS sequence"/>
</dbReference>
<dbReference type="AlphaFoldDB" id="W6MGX2"/>
<dbReference type="GeneID" id="34518849"/>
<evidence type="ECO:0000256" key="4">
    <source>
        <dbReference type="ARBA" id="ARBA00022729"/>
    </source>
</evidence>
<dbReference type="FunFam" id="3.40.50.1820:FF:000107">
    <property type="entry name" value="Palmitoyl-protein thioesterase 1"/>
    <property type="match status" value="1"/>
</dbReference>
<organism evidence="9 10">
    <name type="scientific">Kuraishia capsulata CBS 1993</name>
    <dbReference type="NCBI Taxonomy" id="1382522"/>
    <lineage>
        <taxon>Eukaryota</taxon>
        <taxon>Fungi</taxon>
        <taxon>Dikarya</taxon>
        <taxon>Ascomycota</taxon>
        <taxon>Saccharomycotina</taxon>
        <taxon>Pichiomycetes</taxon>
        <taxon>Pichiales</taxon>
        <taxon>Pichiaceae</taxon>
        <taxon>Kuraishia</taxon>
    </lineage>
</organism>
<dbReference type="STRING" id="1382522.W6MGX2"/>
<name>W6MGX2_9ASCO</name>
<accession>W6MGX2</accession>
<dbReference type="PRINTS" id="PR00414">
    <property type="entry name" value="PPTHIESTRASE"/>
</dbReference>
<dbReference type="PANTHER" id="PTHR11247">
    <property type="entry name" value="PALMITOYL-PROTEIN THIOESTERASE/DOLICHYLDIPHOSPHATASE 1"/>
    <property type="match status" value="1"/>
</dbReference>
<dbReference type="OrthoDB" id="10263094at2759"/>
<evidence type="ECO:0000256" key="1">
    <source>
        <dbReference type="ARBA" id="ARBA00010758"/>
    </source>
</evidence>
<protein>
    <recommendedName>
        <fullName evidence="3">Palmitoyl-protein thioesterase 1</fullName>
        <ecNumber evidence="2">3.1.2.22</ecNumber>
    </recommendedName>
    <alternativeName>
        <fullName evidence="8">Palmitoyl-protein hydrolase 1</fullName>
    </alternativeName>
</protein>
<evidence type="ECO:0000256" key="2">
    <source>
        <dbReference type="ARBA" id="ARBA00012423"/>
    </source>
</evidence>
<proteinExistence type="inferred from homology"/>
<evidence type="ECO:0000313" key="9">
    <source>
        <dbReference type="EMBL" id="CDK25449.1"/>
    </source>
</evidence>
<dbReference type="PANTHER" id="PTHR11247:SF8">
    <property type="entry name" value="PALMITOYL-PROTEIN THIOESTERASE 1"/>
    <property type="match status" value="1"/>
</dbReference>
<evidence type="ECO:0000256" key="7">
    <source>
        <dbReference type="ARBA" id="ARBA00023180"/>
    </source>
</evidence>
<keyword evidence="4" id="KW-0732">Signal</keyword>
<dbReference type="RefSeq" id="XP_022457461.1">
    <property type="nucleotide sequence ID" value="XM_022603595.1"/>
</dbReference>
<dbReference type="GO" id="GO:0008474">
    <property type="term" value="F:palmitoyl-(protein) hydrolase activity"/>
    <property type="evidence" value="ECO:0007669"/>
    <property type="project" value="UniProtKB-EC"/>
</dbReference>
<keyword evidence="7" id="KW-0325">Glycoprotein</keyword>
<dbReference type="EC" id="3.1.2.22" evidence="2"/>
<keyword evidence="5" id="KW-0378">Hydrolase</keyword>
<dbReference type="HOGENOM" id="CLU_050129_0_1_1"/>
<evidence type="ECO:0000313" key="10">
    <source>
        <dbReference type="Proteomes" id="UP000019384"/>
    </source>
</evidence>
<evidence type="ECO:0000256" key="3">
    <source>
        <dbReference type="ARBA" id="ARBA00014212"/>
    </source>
</evidence>
<dbReference type="InterPro" id="IPR002472">
    <property type="entry name" value="Palm_thioest"/>
</dbReference>
<keyword evidence="6" id="KW-1015">Disulfide bond</keyword>
<evidence type="ECO:0000256" key="5">
    <source>
        <dbReference type="ARBA" id="ARBA00022801"/>
    </source>
</evidence>
<evidence type="ECO:0000256" key="6">
    <source>
        <dbReference type="ARBA" id="ARBA00023157"/>
    </source>
</evidence>
<evidence type="ECO:0000256" key="8">
    <source>
        <dbReference type="ARBA" id="ARBA00031934"/>
    </source>
</evidence>
<comment type="similarity">
    <text evidence="1">Belongs to the palmitoyl-protein thioesterase family.</text>
</comment>
<reference evidence="9" key="2">
    <citation type="submission" date="2014-02" db="EMBL/GenBank/DDBJ databases">
        <title>Complete DNA sequence of /Kuraishia capsulata/ illustrates novel genomic features among budding yeasts (/Saccharomycotina/).</title>
        <authorList>
            <person name="Morales L."/>
            <person name="Noel B."/>
            <person name="Porcel B."/>
            <person name="Marcet-Houben M."/>
            <person name="Hullo M-F."/>
            <person name="Sacerdot C."/>
            <person name="Tekaia F."/>
            <person name="Leh-Louis V."/>
            <person name="Despons L."/>
            <person name="Khanna V."/>
            <person name="Aury J-M."/>
            <person name="Barbe V."/>
            <person name="Couloux A."/>
            <person name="Labadie K."/>
            <person name="Pelletier E."/>
            <person name="Souciet J-L."/>
            <person name="Boekhout T."/>
            <person name="Gabaldon T."/>
            <person name="Wincker P."/>
            <person name="Dujon B."/>
        </authorList>
    </citation>
    <scope>NUCLEOTIDE SEQUENCE</scope>
    <source>
        <strain evidence="9">CBS 1993</strain>
    </source>
</reference>
<sequence length="307" mass="34982">MLILPKIIQALEWLPQIPGFEQGETEHALAHSSLPLVFWHGMGDSYNSSAMRRVEEIAREVDPDVFIHSVYIEADDSKDQEASLVGNLTSDILLVCDQLHSLPEIADGFNAIGFSQGGLFLRSVMEMCGHDLRMKTLITFGSPHNGVKDLPPCKPGDFVCKSKNHLLRSQIWRESVQNSIIPAQYFRDPYQWEEYLAHSKFIVNVNNDVVASQNTSYAKNLERLEKFVMVMFEKDDMVDPKESSWFFDVDRETGKLLSFEATESYQDNRIGLQTLHQQGKLVFESIDDVHMAIGKDVFKQILIENLL</sequence>
<dbReference type="Pfam" id="PF02089">
    <property type="entry name" value="Palm_thioest"/>
    <property type="match status" value="1"/>
</dbReference>
<dbReference type="SUPFAM" id="SSF53474">
    <property type="entry name" value="alpha/beta-Hydrolases"/>
    <property type="match status" value="1"/>
</dbReference>
<reference evidence="9" key="1">
    <citation type="submission" date="2013-12" db="EMBL/GenBank/DDBJ databases">
        <authorList>
            <person name="Genoscope - CEA"/>
        </authorList>
    </citation>
    <scope>NUCLEOTIDE SEQUENCE</scope>
    <source>
        <strain evidence="9">CBS 1993</strain>
    </source>
</reference>
<dbReference type="InterPro" id="IPR029058">
    <property type="entry name" value="AB_hydrolase_fold"/>
</dbReference>
<keyword evidence="10" id="KW-1185">Reference proteome</keyword>
<dbReference type="EMBL" id="HG793126">
    <property type="protein sequence ID" value="CDK25449.1"/>
    <property type="molecule type" value="Genomic_DNA"/>
</dbReference>
<dbReference type="Gene3D" id="3.40.50.1820">
    <property type="entry name" value="alpha/beta hydrolase"/>
    <property type="match status" value="1"/>
</dbReference>